<evidence type="ECO:0000313" key="2">
    <source>
        <dbReference type="Proteomes" id="UP000584374"/>
    </source>
</evidence>
<proteinExistence type="predicted"/>
<dbReference type="RefSeq" id="WP_184725286.1">
    <property type="nucleotide sequence ID" value="NZ_JACHIW010000001.1"/>
</dbReference>
<keyword evidence="2" id="KW-1185">Reference proteome</keyword>
<dbReference type="AlphaFoldDB" id="A0A840Q1W4"/>
<dbReference type="Proteomes" id="UP000584374">
    <property type="component" value="Unassembled WGS sequence"/>
</dbReference>
<reference evidence="1 2" key="1">
    <citation type="submission" date="2020-08" db="EMBL/GenBank/DDBJ databases">
        <title>Sequencing the genomes of 1000 actinobacteria strains.</title>
        <authorList>
            <person name="Klenk H.-P."/>
        </authorList>
    </citation>
    <scope>NUCLEOTIDE SEQUENCE [LARGE SCALE GENOMIC DNA]</scope>
    <source>
        <strain evidence="1 2">DSM 45584</strain>
    </source>
</reference>
<evidence type="ECO:0000313" key="1">
    <source>
        <dbReference type="EMBL" id="MBB5153940.1"/>
    </source>
</evidence>
<name>A0A840Q1W4_9PSEU</name>
<sequence length="309" mass="33609">MVQTTAVEEVPAWCGFFDVDQFGTFCEEVDDACGCFGAEGQDLESGFVELAAGVYSDIHEFSLEQLAKRCSEAPPEDWESLCFGQIDAWSAAEAQSEWLEQATLDQVRDRLRIHLYDGGPRYDEAEPEDPEEWFRLQLADGLWVGLVVAGTPSSDDDSEIDTQVHNAAVQAWGVEPDRLVEAALANLRREQDAPAWGEVLVQVSDEAGEPVETITLLMASGSAAWALLLDEVEPELAESGVVLAVPSQDTLLVAEVPEEDMLDLVVEVVAEVAGDHVAETEVGYGIDGGAYWYQNGSFSRFEVSVAAVD</sequence>
<gene>
    <name evidence="1" type="ORF">BJ970_001474</name>
</gene>
<organism evidence="1 2">
    <name type="scientific">Saccharopolyspora phatthalungensis</name>
    <dbReference type="NCBI Taxonomy" id="664693"/>
    <lineage>
        <taxon>Bacteria</taxon>
        <taxon>Bacillati</taxon>
        <taxon>Actinomycetota</taxon>
        <taxon>Actinomycetes</taxon>
        <taxon>Pseudonocardiales</taxon>
        <taxon>Pseudonocardiaceae</taxon>
        <taxon>Saccharopolyspora</taxon>
    </lineage>
</organism>
<dbReference type="EMBL" id="JACHIW010000001">
    <property type="protein sequence ID" value="MBB5153940.1"/>
    <property type="molecule type" value="Genomic_DNA"/>
</dbReference>
<accession>A0A840Q1W4</accession>
<protein>
    <submittedName>
        <fullName evidence="1">Uncharacterized protein</fullName>
    </submittedName>
</protein>
<comment type="caution">
    <text evidence="1">The sequence shown here is derived from an EMBL/GenBank/DDBJ whole genome shotgun (WGS) entry which is preliminary data.</text>
</comment>